<dbReference type="Pfam" id="PF19833">
    <property type="entry name" value="RecG_dom3_C"/>
    <property type="match status" value="1"/>
</dbReference>
<comment type="caution">
    <text evidence="2">The sequence shown here is derived from an EMBL/GenBank/DDBJ whole genome shotgun (WGS) entry which is preliminary data.</text>
</comment>
<proteinExistence type="predicted"/>
<organism evidence="2 3">
    <name type="scientific">Symbiobacterium thermophilum</name>
    <dbReference type="NCBI Taxonomy" id="2734"/>
    <lineage>
        <taxon>Bacteria</taxon>
        <taxon>Bacillati</taxon>
        <taxon>Bacillota</taxon>
        <taxon>Clostridia</taxon>
        <taxon>Eubacteriales</taxon>
        <taxon>Symbiobacteriaceae</taxon>
        <taxon>Symbiobacterium</taxon>
    </lineage>
</organism>
<accession>A0A1Y2T622</accession>
<evidence type="ECO:0000259" key="1">
    <source>
        <dbReference type="Pfam" id="PF19833"/>
    </source>
</evidence>
<dbReference type="Proteomes" id="UP000194267">
    <property type="component" value="Unassembled WGS sequence"/>
</dbReference>
<protein>
    <recommendedName>
        <fullName evidence="1">ATP-dependent DNA helicase RecG domain-containing protein</fullName>
    </recommendedName>
</protein>
<feature type="domain" description="ATP-dependent DNA helicase RecG" evidence="1">
    <location>
        <begin position="3"/>
        <end position="47"/>
    </location>
</feature>
<dbReference type="EMBL" id="LWLV01000162">
    <property type="protein sequence ID" value="OTA41901.1"/>
    <property type="molecule type" value="Genomic_DNA"/>
</dbReference>
<sequence length="59" mass="6703">MPDLKVANPIADLAILERARAEAMRLVEEDPHLRLPEHQALRQAVKERLGEQFGFILVS</sequence>
<dbReference type="AlphaFoldDB" id="A0A1Y2T622"/>
<gene>
    <name evidence="2" type="ORF">A6D92_02975</name>
</gene>
<evidence type="ECO:0000313" key="2">
    <source>
        <dbReference type="EMBL" id="OTA41901.1"/>
    </source>
</evidence>
<name>A0A1Y2T622_SYMTR</name>
<dbReference type="InterPro" id="IPR045562">
    <property type="entry name" value="RecG_dom3_C"/>
</dbReference>
<evidence type="ECO:0000313" key="3">
    <source>
        <dbReference type="Proteomes" id="UP000194267"/>
    </source>
</evidence>
<reference evidence="3" key="1">
    <citation type="submission" date="2016-04" db="EMBL/GenBank/DDBJ databases">
        <authorList>
            <person name="Antunes L.P."/>
            <person name="Martins L.F."/>
            <person name="Pereira R.V."/>
            <person name="Thomas A.M."/>
            <person name="Barbosa D."/>
            <person name="Nascimento L."/>
            <person name="Silva G.M."/>
            <person name="Condomitti G.W."/>
            <person name="Digiampietri L.A."/>
            <person name="Lombardi K.C."/>
            <person name="Ramos P.L."/>
            <person name="Quaggio R.B."/>
            <person name="Oliveira J.C."/>
            <person name="Pascon R.C."/>
            <person name="Cruz J.B."/>
            <person name="Silva A.M."/>
            <person name="Setubal J.C."/>
        </authorList>
    </citation>
    <scope>NUCLEOTIDE SEQUENCE [LARGE SCALE GENOMIC DNA]</scope>
</reference>